<dbReference type="GO" id="GO:0004674">
    <property type="term" value="F:protein serine/threonine kinase activity"/>
    <property type="evidence" value="ECO:0007669"/>
    <property type="project" value="UniProtKB-KW"/>
</dbReference>
<organism evidence="13 14">
    <name type="scientific">Ferrimicrobium acidiphilum DSM 19497</name>
    <dbReference type="NCBI Taxonomy" id="1121877"/>
    <lineage>
        <taxon>Bacteria</taxon>
        <taxon>Bacillati</taxon>
        <taxon>Actinomycetota</taxon>
        <taxon>Acidimicrobiia</taxon>
        <taxon>Acidimicrobiales</taxon>
        <taxon>Acidimicrobiaceae</taxon>
        <taxon>Ferrimicrobium</taxon>
    </lineage>
</organism>
<keyword evidence="2" id="KW-0723">Serine/threonine-protein kinase</keyword>
<dbReference type="Gene3D" id="1.10.510.10">
    <property type="entry name" value="Transferase(Phosphotransferase) domain 1"/>
    <property type="match status" value="1"/>
</dbReference>
<evidence type="ECO:0000313" key="13">
    <source>
        <dbReference type="EMBL" id="KJE77511.1"/>
    </source>
</evidence>
<evidence type="ECO:0000256" key="1">
    <source>
        <dbReference type="ARBA" id="ARBA00012513"/>
    </source>
</evidence>
<keyword evidence="4" id="KW-0547">Nucleotide-binding</keyword>
<keyword evidence="10" id="KW-1133">Transmembrane helix</keyword>
<dbReference type="EC" id="2.7.11.1" evidence="1"/>
<dbReference type="Pfam" id="PF03793">
    <property type="entry name" value="PASTA"/>
    <property type="match status" value="3"/>
</dbReference>
<evidence type="ECO:0000256" key="3">
    <source>
        <dbReference type="ARBA" id="ARBA00022679"/>
    </source>
</evidence>
<comment type="caution">
    <text evidence="13">The sequence shown here is derived from an EMBL/GenBank/DDBJ whole genome shotgun (WGS) entry which is preliminary data.</text>
</comment>
<dbReference type="Gene3D" id="3.30.200.20">
    <property type="entry name" value="Phosphorylase Kinase, domain 1"/>
    <property type="match status" value="1"/>
</dbReference>
<dbReference type="OrthoDB" id="9762169at2"/>
<dbReference type="InterPro" id="IPR000719">
    <property type="entry name" value="Prot_kinase_dom"/>
</dbReference>
<proteinExistence type="predicted"/>
<dbReference type="PROSITE" id="PS50011">
    <property type="entry name" value="PROTEIN_KINASE_DOM"/>
    <property type="match status" value="1"/>
</dbReference>
<dbReference type="InterPro" id="IPR005543">
    <property type="entry name" value="PASTA_dom"/>
</dbReference>
<keyword evidence="6" id="KW-0067">ATP-binding</keyword>
<keyword evidence="3 13" id="KW-0808">Transferase</keyword>
<dbReference type="RefSeq" id="WP_035388563.1">
    <property type="nucleotide sequence ID" value="NZ_JQKF01000003.1"/>
</dbReference>
<evidence type="ECO:0000256" key="10">
    <source>
        <dbReference type="SAM" id="Phobius"/>
    </source>
</evidence>
<feature type="domain" description="Protein kinase" evidence="11">
    <location>
        <begin position="1"/>
        <end position="251"/>
    </location>
</feature>
<reference evidence="13 14" key="1">
    <citation type="submission" date="2015-01" db="EMBL/GenBank/DDBJ databases">
        <title>Draft genome of the acidophilic iron oxidizer Ferrimicrobium acidiphilum strain T23.</title>
        <authorList>
            <person name="Poehlein A."/>
            <person name="Eisen S."/>
            <person name="Schloemann M."/>
            <person name="Johnson B.D."/>
            <person name="Daniel R."/>
            <person name="Muehling M."/>
        </authorList>
    </citation>
    <scope>NUCLEOTIDE SEQUENCE [LARGE SCALE GENOMIC DNA]</scope>
    <source>
        <strain evidence="13 14">T23</strain>
    </source>
</reference>
<keyword evidence="14" id="KW-1185">Reference proteome</keyword>
<evidence type="ECO:0000256" key="9">
    <source>
        <dbReference type="SAM" id="MobiDB-lite"/>
    </source>
</evidence>
<dbReference type="InterPro" id="IPR008271">
    <property type="entry name" value="Ser/Thr_kinase_AS"/>
</dbReference>
<evidence type="ECO:0000256" key="4">
    <source>
        <dbReference type="ARBA" id="ARBA00022741"/>
    </source>
</evidence>
<protein>
    <recommendedName>
        <fullName evidence="1">non-specific serine/threonine protein kinase</fullName>
        <ecNumber evidence="1">2.7.11.1</ecNumber>
    </recommendedName>
</protein>
<dbReference type="CDD" id="cd14014">
    <property type="entry name" value="STKc_PknB_like"/>
    <property type="match status" value="1"/>
</dbReference>
<evidence type="ECO:0000256" key="2">
    <source>
        <dbReference type="ARBA" id="ARBA00022527"/>
    </source>
</evidence>
<sequence length="637" mass="67707">MVARRGSGGAGIVYRAIDDRLGRTVAIKLLQRGLADDPIFLRRFRDEAQAAAQLNHPNIMKVFDWGSDEGEPYLVMEYLSNGSLRELHARGSSLSTSQVVQIGAATASALAYSHHRNFLHRDIKPANLLFDDGGRVRIADFGLVRALSETTVTETGGGILGTPRYMAPEQVEGKRSVPGSDVYSLGLVLYEALFGAIPFQGDTQLALAFARLRDPVVNPLPDDPVARSIVSMLARDPDSRPSAAEIEHEWNGFARDLTNPEPLFAPGAGTLASTPEVVMDDSLQWIADGSTVAVDLTDHLALARDENSTAVLADQTRENTDHTSALDISNTPRLTPAPQDMEEVGSRRPWWLLFFLLPILVAAALGGAVLYQRLRTIKVDDVANLTASSASQRLRGEGIAHIALESRYSSKVPSGRVIGSSPSGGQSIHPDSSVVLYVSKGHAPVYVASFQSAQFTTAQHALTAKGFLVRPTYEYSPDVPAGVVMSESPVNQKVPYHSVVKFIVSKGPAPRPVPNVVGVSLTTAEGDLTNQGFTYSVQKQYSNSVSNGDVISQSVSAGTVSAVGTSVTLVESLGPHYVRVPNVVGDALGTAESTLQSQGFVVGTVSAPFGGSIVQYESPGAGQTALYGASVNLLVIP</sequence>
<dbReference type="eggNOG" id="COG0515">
    <property type="taxonomic scope" value="Bacteria"/>
</dbReference>
<dbReference type="GO" id="GO:0005524">
    <property type="term" value="F:ATP binding"/>
    <property type="evidence" value="ECO:0007669"/>
    <property type="project" value="UniProtKB-KW"/>
</dbReference>
<feature type="domain" description="PASTA" evidence="12">
    <location>
        <begin position="507"/>
        <end position="573"/>
    </location>
</feature>
<evidence type="ECO:0000259" key="11">
    <source>
        <dbReference type="PROSITE" id="PS50011"/>
    </source>
</evidence>
<keyword evidence="10" id="KW-0812">Transmembrane</keyword>
<dbReference type="Proteomes" id="UP000032336">
    <property type="component" value="Unassembled WGS sequence"/>
</dbReference>
<keyword evidence="5 13" id="KW-0418">Kinase</keyword>
<dbReference type="PROSITE" id="PS51178">
    <property type="entry name" value="PASTA"/>
    <property type="match status" value="3"/>
</dbReference>
<comment type="catalytic activity">
    <reaction evidence="8">
        <text>L-seryl-[protein] + ATP = O-phospho-L-seryl-[protein] + ADP + H(+)</text>
        <dbReference type="Rhea" id="RHEA:17989"/>
        <dbReference type="Rhea" id="RHEA-COMP:9863"/>
        <dbReference type="Rhea" id="RHEA-COMP:11604"/>
        <dbReference type="ChEBI" id="CHEBI:15378"/>
        <dbReference type="ChEBI" id="CHEBI:29999"/>
        <dbReference type="ChEBI" id="CHEBI:30616"/>
        <dbReference type="ChEBI" id="CHEBI:83421"/>
        <dbReference type="ChEBI" id="CHEBI:456216"/>
        <dbReference type="EC" id="2.7.11.1"/>
    </reaction>
</comment>
<feature type="region of interest" description="Disordered" evidence="9">
    <location>
        <begin position="315"/>
        <end position="341"/>
    </location>
</feature>
<feature type="domain" description="PASTA" evidence="12">
    <location>
        <begin position="373"/>
        <end position="440"/>
    </location>
</feature>
<evidence type="ECO:0000256" key="8">
    <source>
        <dbReference type="ARBA" id="ARBA00048679"/>
    </source>
</evidence>
<dbReference type="AlphaFoldDB" id="A0A0D8FWM5"/>
<dbReference type="EMBL" id="JXUW01000004">
    <property type="protein sequence ID" value="KJE77511.1"/>
    <property type="molecule type" value="Genomic_DNA"/>
</dbReference>
<name>A0A0D8FWM5_9ACTN</name>
<dbReference type="GeneID" id="78371925"/>
<feature type="compositionally biased region" description="Polar residues" evidence="9">
    <location>
        <begin position="322"/>
        <end position="333"/>
    </location>
</feature>
<dbReference type="Gene3D" id="3.30.10.20">
    <property type="match status" value="4"/>
</dbReference>
<dbReference type="PANTHER" id="PTHR43289:SF34">
    <property type="entry name" value="SERINE_THREONINE-PROTEIN KINASE YBDM-RELATED"/>
    <property type="match status" value="1"/>
</dbReference>
<feature type="transmembrane region" description="Helical" evidence="10">
    <location>
        <begin position="350"/>
        <end position="371"/>
    </location>
</feature>
<evidence type="ECO:0000256" key="6">
    <source>
        <dbReference type="ARBA" id="ARBA00022840"/>
    </source>
</evidence>
<dbReference type="GO" id="GO:0106310">
    <property type="term" value="F:protein serine kinase activity"/>
    <property type="evidence" value="ECO:0007669"/>
    <property type="project" value="RHEA"/>
</dbReference>
<dbReference type="PROSITE" id="PS00108">
    <property type="entry name" value="PROTEIN_KINASE_ST"/>
    <property type="match status" value="1"/>
</dbReference>
<evidence type="ECO:0000256" key="5">
    <source>
        <dbReference type="ARBA" id="ARBA00022777"/>
    </source>
</evidence>
<gene>
    <name evidence="13" type="primary">spk1</name>
    <name evidence="13" type="ORF">FEAC_06190</name>
</gene>
<keyword evidence="10" id="KW-0472">Membrane</keyword>
<evidence type="ECO:0000313" key="14">
    <source>
        <dbReference type="Proteomes" id="UP000032336"/>
    </source>
</evidence>
<accession>A0A0D8FWM5</accession>
<dbReference type="SMART" id="SM00740">
    <property type="entry name" value="PASTA"/>
    <property type="match status" value="4"/>
</dbReference>
<comment type="catalytic activity">
    <reaction evidence="7">
        <text>L-threonyl-[protein] + ATP = O-phospho-L-threonyl-[protein] + ADP + H(+)</text>
        <dbReference type="Rhea" id="RHEA:46608"/>
        <dbReference type="Rhea" id="RHEA-COMP:11060"/>
        <dbReference type="Rhea" id="RHEA-COMP:11605"/>
        <dbReference type="ChEBI" id="CHEBI:15378"/>
        <dbReference type="ChEBI" id="CHEBI:30013"/>
        <dbReference type="ChEBI" id="CHEBI:30616"/>
        <dbReference type="ChEBI" id="CHEBI:61977"/>
        <dbReference type="ChEBI" id="CHEBI:456216"/>
        <dbReference type="EC" id="2.7.11.1"/>
    </reaction>
</comment>
<dbReference type="InterPro" id="IPR011009">
    <property type="entry name" value="Kinase-like_dom_sf"/>
</dbReference>
<feature type="domain" description="PASTA" evidence="12">
    <location>
        <begin position="574"/>
        <end position="637"/>
    </location>
</feature>
<dbReference type="SMART" id="SM00220">
    <property type="entry name" value="S_TKc"/>
    <property type="match status" value="1"/>
</dbReference>
<evidence type="ECO:0000256" key="7">
    <source>
        <dbReference type="ARBA" id="ARBA00047899"/>
    </source>
</evidence>
<evidence type="ECO:0000259" key="12">
    <source>
        <dbReference type="PROSITE" id="PS51178"/>
    </source>
</evidence>
<dbReference type="PANTHER" id="PTHR43289">
    <property type="entry name" value="MITOGEN-ACTIVATED PROTEIN KINASE KINASE KINASE 20-RELATED"/>
    <property type="match status" value="1"/>
</dbReference>
<dbReference type="SUPFAM" id="SSF56112">
    <property type="entry name" value="Protein kinase-like (PK-like)"/>
    <property type="match status" value="1"/>
</dbReference>
<dbReference type="STRING" id="1121877.FEAC_06190"/>
<dbReference type="Pfam" id="PF00069">
    <property type="entry name" value="Pkinase"/>
    <property type="match status" value="1"/>
</dbReference>
<dbReference type="CDD" id="cd06577">
    <property type="entry name" value="PASTA_pknB"/>
    <property type="match status" value="4"/>
</dbReference>